<name>A0A0F8YUY2_9ZZZZ</name>
<protein>
    <submittedName>
        <fullName evidence="1">Uncharacterized protein</fullName>
    </submittedName>
</protein>
<dbReference type="AlphaFoldDB" id="A0A0F8YUY2"/>
<evidence type="ECO:0000313" key="1">
    <source>
        <dbReference type="EMBL" id="KKK51811.1"/>
    </source>
</evidence>
<gene>
    <name evidence="1" type="ORF">LCGC14_3111230</name>
</gene>
<organism evidence="1">
    <name type="scientific">marine sediment metagenome</name>
    <dbReference type="NCBI Taxonomy" id="412755"/>
    <lineage>
        <taxon>unclassified sequences</taxon>
        <taxon>metagenomes</taxon>
        <taxon>ecological metagenomes</taxon>
    </lineage>
</organism>
<accession>A0A0F8YUY2</accession>
<reference evidence="1" key="1">
    <citation type="journal article" date="2015" name="Nature">
        <title>Complex archaea that bridge the gap between prokaryotes and eukaryotes.</title>
        <authorList>
            <person name="Spang A."/>
            <person name="Saw J.H."/>
            <person name="Jorgensen S.L."/>
            <person name="Zaremba-Niedzwiedzka K."/>
            <person name="Martijn J."/>
            <person name="Lind A.E."/>
            <person name="van Eijk R."/>
            <person name="Schleper C."/>
            <person name="Guy L."/>
            <person name="Ettema T.J."/>
        </authorList>
    </citation>
    <scope>NUCLEOTIDE SEQUENCE</scope>
</reference>
<proteinExistence type="predicted"/>
<sequence length="133" mass="15543">MSISDSDTKKFKETLVKRLKESCYRSRVAKDSSKEHVILLGNQRVELNNKSIWSSEKCAQRAIDRYIKAGKSWNLSIESMWKCVVNGDWNTKAPAQIGMMAVSIREEWADKNLRIIPLRDYMVLEYNRNKDKQ</sequence>
<dbReference type="EMBL" id="LAZR01067327">
    <property type="protein sequence ID" value="KKK51811.1"/>
    <property type="molecule type" value="Genomic_DNA"/>
</dbReference>
<comment type="caution">
    <text evidence="1">The sequence shown here is derived from an EMBL/GenBank/DDBJ whole genome shotgun (WGS) entry which is preliminary data.</text>
</comment>